<dbReference type="Proteomes" id="UP000472270">
    <property type="component" value="Unassembled WGS sequence"/>
</dbReference>
<organism evidence="19 20">
    <name type="scientific">Sinocyclocheilus rhinocerous</name>
    <dbReference type="NCBI Taxonomy" id="307959"/>
    <lineage>
        <taxon>Eukaryota</taxon>
        <taxon>Metazoa</taxon>
        <taxon>Chordata</taxon>
        <taxon>Craniata</taxon>
        <taxon>Vertebrata</taxon>
        <taxon>Euteleostomi</taxon>
        <taxon>Actinopterygii</taxon>
        <taxon>Neopterygii</taxon>
        <taxon>Teleostei</taxon>
        <taxon>Ostariophysi</taxon>
        <taxon>Cypriniformes</taxon>
        <taxon>Cyprinidae</taxon>
        <taxon>Cyprininae</taxon>
        <taxon>Sinocyclocheilus</taxon>
    </lineage>
</organism>
<evidence type="ECO:0000256" key="16">
    <source>
        <dbReference type="SAM" id="MobiDB-lite"/>
    </source>
</evidence>
<evidence type="ECO:0000256" key="8">
    <source>
        <dbReference type="ARBA" id="ARBA00023055"/>
    </source>
</evidence>
<proteinExistence type="inferred from homology"/>
<dbReference type="FunFam" id="2.30.29.30:FF:000154">
    <property type="entry name" value="Oxysterol-binding protein"/>
    <property type="match status" value="1"/>
</dbReference>
<dbReference type="PANTHER" id="PTHR10972">
    <property type="entry name" value="OXYSTEROL-BINDING PROTEIN-RELATED"/>
    <property type="match status" value="1"/>
</dbReference>
<feature type="transmembrane region" description="Helical" evidence="17">
    <location>
        <begin position="675"/>
        <end position="695"/>
    </location>
</feature>
<keyword evidence="6" id="KW-0007">Acetylation</keyword>
<dbReference type="GO" id="GO:0016020">
    <property type="term" value="C:membrane"/>
    <property type="evidence" value="ECO:0007669"/>
    <property type="project" value="TreeGrafter"/>
</dbReference>
<keyword evidence="5" id="KW-0967">Endosome</keyword>
<dbReference type="PROSITE" id="PS01013">
    <property type="entry name" value="OSBP"/>
    <property type="match status" value="1"/>
</dbReference>
<evidence type="ECO:0000256" key="7">
    <source>
        <dbReference type="ARBA" id="ARBA00023034"/>
    </source>
</evidence>
<dbReference type="InterPro" id="IPR001849">
    <property type="entry name" value="PH_domain"/>
</dbReference>
<evidence type="ECO:0000259" key="18">
    <source>
        <dbReference type="PROSITE" id="PS50003"/>
    </source>
</evidence>
<evidence type="ECO:0000256" key="17">
    <source>
        <dbReference type="SAM" id="Phobius"/>
    </source>
</evidence>
<evidence type="ECO:0000256" key="9">
    <source>
        <dbReference type="ARBA" id="ARBA00023121"/>
    </source>
</evidence>
<keyword evidence="20" id="KW-1185">Reference proteome</keyword>
<evidence type="ECO:0000256" key="2">
    <source>
        <dbReference type="ARBA" id="ARBA00004308"/>
    </source>
</evidence>
<dbReference type="Gene3D" id="2.30.29.30">
    <property type="entry name" value="Pleckstrin-homology domain (PH domain)/Phosphotyrosine-binding domain (PTB)"/>
    <property type="match status" value="1"/>
</dbReference>
<dbReference type="PANTHER" id="PTHR10972:SF46">
    <property type="entry name" value="OXYSTEROL-BINDING PROTEIN-RELATED PROTEIN 11"/>
    <property type="match status" value="1"/>
</dbReference>
<dbReference type="FunFam" id="1.10.287.2720:FF:000001">
    <property type="entry name" value="Oxysterol-binding OBPalpha"/>
    <property type="match status" value="1"/>
</dbReference>
<evidence type="ECO:0000313" key="19">
    <source>
        <dbReference type="Ensembl" id="ENSSRHP00000023107.1"/>
    </source>
</evidence>
<dbReference type="GO" id="GO:0005829">
    <property type="term" value="C:cytosol"/>
    <property type="evidence" value="ECO:0007669"/>
    <property type="project" value="TreeGrafter"/>
</dbReference>
<name>A0A673HBW5_9TELE</name>
<evidence type="ECO:0000313" key="20">
    <source>
        <dbReference type="Proteomes" id="UP000472270"/>
    </source>
</evidence>
<evidence type="ECO:0000256" key="6">
    <source>
        <dbReference type="ARBA" id="ARBA00022990"/>
    </source>
</evidence>
<sequence length="720" mass="81563">MQTEAVLEHHGGSQSSCRTGSKSWQYSDLMEKVDGYLMKYTNLVTGWQYRYFVLNNEAGLLEYFVNEQSRNQKPRGSLPLAGAVISPSDEDSHTFTVNAISGEQYKLRASDAKERQHWVSRLQICAQHHTEALGKGSGSSPGSQHRVNQNSNALLGLSQLQRSSSLYSSRKSLLPDHLLEAREMMSQAQGQHRYLIQSIEGLPSSQGPSPLDQDLLLLKATSLATMTCLSDCLHILQLQQVARQKAPLAGPALEWLEPKLPDILKNGGTLPSITRDDGKTEGTVLEPLEMDSCDIAREQEEIDATQEVDDSAPAEEEELGAVEEERSIILHLLSQLKLGMDLTRVVLPTFILEKRSLLEMYADFMSHPDLFVAITDGSSPMDRMVRFVEYYLTSFHEGRKGAIARKPYNPIIGETFHCSWKVPKATTPPTAVSKEGTSCASDCYNVRFVAEQVSHHPPVSGFYAECQERQMCVNTHVWTKSKFMGMSIGVSMIGEGYLHLLEHGEEYTFSLPSAYARSILTVPWVELGGKVNVNCTTTGYSAIITFQTKPFYGGKLHRVNAEVKHNPTNSVVCRVQGEWNGVLEFTYTSGETRVLDVNKLPVTSKRVRPNELQGPYESRRLWQRVTESLKERDMDKATEQKRFLEERQRKEERHRAETQTAWRTKYFERKVRTHLHLIFFYHILIYIYVYIYIYTVGTESIQTPLNFSLFVILQPFAKII</sequence>
<dbReference type="InterPro" id="IPR011993">
    <property type="entry name" value="PH-like_dom_sf"/>
</dbReference>
<accession>A0A673HBW5</accession>
<feature type="compositionally biased region" description="Polar residues" evidence="16">
    <location>
        <begin position="12"/>
        <end position="21"/>
    </location>
</feature>
<keyword evidence="17" id="KW-0812">Transmembrane</keyword>
<dbReference type="Pfam" id="PF01237">
    <property type="entry name" value="Oxysterol_BP"/>
    <property type="match status" value="1"/>
</dbReference>
<evidence type="ECO:0000256" key="11">
    <source>
        <dbReference type="ARBA" id="ARBA00058048"/>
    </source>
</evidence>
<dbReference type="SUPFAM" id="SSF50729">
    <property type="entry name" value="PH domain-like"/>
    <property type="match status" value="1"/>
</dbReference>
<comment type="subcellular location">
    <subcellularLocation>
        <location evidence="2">Endomembrane system</location>
    </subcellularLocation>
    <subcellularLocation>
        <location evidence="1">Endosome</location>
    </subcellularLocation>
    <subcellularLocation>
        <location evidence="3">Golgi apparatus</location>
    </subcellularLocation>
</comment>
<dbReference type="GO" id="GO:0032934">
    <property type="term" value="F:sterol binding"/>
    <property type="evidence" value="ECO:0007669"/>
    <property type="project" value="TreeGrafter"/>
</dbReference>
<dbReference type="Gene3D" id="3.30.70.3490">
    <property type="match status" value="1"/>
</dbReference>
<evidence type="ECO:0000256" key="5">
    <source>
        <dbReference type="ARBA" id="ARBA00022753"/>
    </source>
</evidence>
<dbReference type="Gene3D" id="1.10.287.2720">
    <property type="match status" value="1"/>
</dbReference>
<evidence type="ECO:0000256" key="1">
    <source>
        <dbReference type="ARBA" id="ARBA00004177"/>
    </source>
</evidence>
<comment type="subunit">
    <text evidence="12">Heterodimer with OSBPL9.</text>
</comment>
<evidence type="ECO:0000256" key="4">
    <source>
        <dbReference type="ARBA" id="ARBA00022448"/>
    </source>
</evidence>
<dbReference type="InterPro" id="IPR037239">
    <property type="entry name" value="OSBP_sf"/>
</dbReference>
<dbReference type="GO" id="GO:0005768">
    <property type="term" value="C:endosome"/>
    <property type="evidence" value="ECO:0007669"/>
    <property type="project" value="UniProtKB-SubCell"/>
</dbReference>
<feature type="compositionally biased region" description="Basic and acidic residues" evidence="16">
    <location>
        <begin position="1"/>
        <end position="11"/>
    </location>
</feature>
<dbReference type="SMART" id="SM00233">
    <property type="entry name" value="PH"/>
    <property type="match status" value="1"/>
</dbReference>
<dbReference type="InterPro" id="IPR018494">
    <property type="entry name" value="Oxysterol-bd_CS"/>
</dbReference>
<keyword evidence="8 14" id="KW-0445">Lipid transport</keyword>
<dbReference type="PROSITE" id="PS50003">
    <property type="entry name" value="PH_DOMAIN"/>
    <property type="match status" value="1"/>
</dbReference>
<evidence type="ECO:0000256" key="14">
    <source>
        <dbReference type="RuleBase" id="RU003845"/>
    </source>
</evidence>
<dbReference type="Gene3D" id="2.40.160.120">
    <property type="match status" value="1"/>
</dbReference>
<keyword evidence="4 14" id="KW-0813">Transport</keyword>
<feature type="region of interest" description="Disordered" evidence="16">
    <location>
        <begin position="1"/>
        <end position="21"/>
    </location>
</feature>
<keyword evidence="7" id="KW-0333">Golgi apparatus</keyword>
<evidence type="ECO:0000256" key="3">
    <source>
        <dbReference type="ARBA" id="ARBA00004555"/>
    </source>
</evidence>
<keyword evidence="9" id="KW-0446">Lipid-binding</keyword>
<evidence type="ECO:0000256" key="12">
    <source>
        <dbReference type="ARBA" id="ARBA00065555"/>
    </source>
</evidence>
<dbReference type="GO" id="GO:0006869">
    <property type="term" value="P:lipid transport"/>
    <property type="evidence" value="ECO:0007669"/>
    <property type="project" value="UniProtKB-KW"/>
</dbReference>
<keyword evidence="15" id="KW-0175">Coiled coil</keyword>
<dbReference type="CDD" id="cd13291">
    <property type="entry name" value="PH_ORP10_ORP11"/>
    <property type="match status" value="1"/>
</dbReference>
<dbReference type="GO" id="GO:0005794">
    <property type="term" value="C:Golgi apparatus"/>
    <property type="evidence" value="ECO:0007669"/>
    <property type="project" value="UniProtKB-SubCell"/>
</dbReference>
<reference evidence="19" key="2">
    <citation type="submission" date="2025-09" db="UniProtKB">
        <authorList>
            <consortium name="Ensembl"/>
        </authorList>
    </citation>
    <scope>IDENTIFICATION</scope>
</reference>
<evidence type="ECO:0000256" key="15">
    <source>
        <dbReference type="SAM" id="Coils"/>
    </source>
</evidence>
<feature type="domain" description="PH" evidence="18">
    <location>
        <begin position="30"/>
        <end position="127"/>
    </location>
</feature>
<dbReference type="SUPFAM" id="SSF144000">
    <property type="entry name" value="Oxysterol-binding protein-like"/>
    <property type="match status" value="1"/>
</dbReference>
<feature type="coiled-coil region" evidence="15">
    <location>
        <begin position="627"/>
        <end position="654"/>
    </location>
</feature>
<reference evidence="19" key="1">
    <citation type="submission" date="2025-08" db="UniProtKB">
        <authorList>
            <consortium name="Ensembl"/>
        </authorList>
    </citation>
    <scope>IDENTIFICATION</scope>
</reference>
<dbReference type="Ensembl" id="ENSSRHT00000023811.1">
    <property type="protein sequence ID" value="ENSSRHP00000023107.1"/>
    <property type="gene ID" value="ENSSRHG00000012211.1"/>
</dbReference>
<dbReference type="FunFam" id="2.40.160.120:FF:000002">
    <property type="entry name" value="Oxysterol-binding protein"/>
    <property type="match status" value="1"/>
</dbReference>
<keyword evidence="17" id="KW-1133">Transmembrane helix</keyword>
<protein>
    <recommendedName>
        <fullName evidence="14">Oxysterol-binding protein</fullName>
    </recommendedName>
</protein>
<gene>
    <name evidence="19" type="primary">LOC107714164</name>
</gene>
<dbReference type="AlphaFoldDB" id="A0A673HBW5"/>
<keyword evidence="10 17" id="KW-0472">Membrane</keyword>
<comment type="similarity">
    <text evidence="13">Belongs to the OSBP family.</text>
</comment>
<dbReference type="InterPro" id="IPR000648">
    <property type="entry name" value="Oxysterol-bd"/>
</dbReference>
<comment type="function">
    <text evidence="11">Plays a role in regulating ADIPOQ and FABP4 levels in differentiating adipocytes and is also involved in regulation of adipocyte triglyceride storage. Weakly binds 25-hydroxycholesterol. Interacts with OSBPL9 to function as lipid transfer proteins. Together they form a heterodimer that localizes at the ER-trans-Golgi membrane contact sites, and exchanges phosphatidylserine (1,2-diacyl-sn-glycero-3-phospho-L-serine, PS) for phosphatidylinositol-4-phosphate (1,2-diacyl-sn-glycero-3-phospho-(1D-myo-inositol 4-phosphate), PI(4)P) between the two organelles, a step that is critical for sphingomyelin synthesis in the Golgi complex.</text>
</comment>
<evidence type="ECO:0000256" key="13">
    <source>
        <dbReference type="RuleBase" id="RU003844"/>
    </source>
</evidence>
<dbReference type="Pfam" id="PF00169">
    <property type="entry name" value="PH"/>
    <property type="match status" value="1"/>
</dbReference>
<evidence type="ECO:0000256" key="10">
    <source>
        <dbReference type="ARBA" id="ARBA00023136"/>
    </source>
</evidence>